<evidence type="ECO:0000259" key="3">
    <source>
        <dbReference type="Pfam" id="PF23271"/>
    </source>
</evidence>
<dbReference type="Gene3D" id="1.25.10.10">
    <property type="entry name" value="Leucine-rich Repeat Variant"/>
    <property type="match status" value="2"/>
</dbReference>
<sequence>MSGATEKHLKLHTKKLLPAVRRAVCDRDVNVQEAASQAFDVLYKVIGGKAVSDIITQLMGDLESTQNTQEDRSVALSGLKQLVRVRPQAVLPKLVPAMLQSPITNTQANALSAICASLDASQQQQLSPHLMDIVNKLTMEISKHLSEITHNAKGVMSLPTNDQSTRVGPLLAALDASLKNLQDDDLSALQEVFKQNLQSNSVDVRRSYTISIRVLFDSLQQSQDNNLLEDSEFLSEHYPMLLEHVIRLYNDPDDQVVRAAVNAADVMINSLKANKDIWPDYIDNIRDVIRSLTEDDSGTKVLQSLGGFKLDHGRGMEPLLQVFLHGLVYGKSPEVREQAALGLGDIIQLTDSASLSVHVIKITGPLIRIVGDRFLWQVKAAILKTLGLLLDKGGASIKPFLPQLQTILIKSLQDANAVVRNYAQDALVKLVPLGARPDNLVTELNGGIKTHGFVKNASHFDAATAATVGAGIVTCLLTSLRQVMSNAQVGSKLKPQVLETCTQTLLSLLCIQESGADEDSLLNKLKDVSDLISQGSSALATVLTYVTAESFRGILSTMLQPSSGVSLQSKLILTSLLITQHDMDANESAQARDLIKSSLSDYISPKADKSAIVTQGLRASGNLLWWSIQKKRSDVVEVVKDFNILLNENAPQNQLRYELVKVMKWVAKNCYKNGNTEQLYPWVKPLATIGVKDRYVPVKLCSERTLVYVLGGDAMVDYQYRATEFVSDEKEAKTISEYCQRVLTRLGQEDSDDEIVQ</sequence>
<name>A0AAW2ZJB7_9EUKA</name>
<dbReference type="Pfam" id="PF23271">
    <property type="entry name" value="HEAT_GCN1"/>
    <property type="match status" value="1"/>
</dbReference>
<dbReference type="AlphaFoldDB" id="A0AAW2ZJB7"/>
<dbReference type="EMBL" id="JAOPGA020001561">
    <property type="protein sequence ID" value="KAL0489478.1"/>
    <property type="molecule type" value="Genomic_DNA"/>
</dbReference>
<dbReference type="GO" id="GO:0019887">
    <property type="term" value="F:protein kinase regulator activity"/>
    <property type="evidence" value="ECO:0007669"/>
    <property type="project" value="TreeGrafter"/>
</dbReference>
<dbReference type="PANTHER" id="PTHR23346:SF7">
    <property type="entry name" value="STALLED RIBOSOME SENSOR GCN1"/>
    <property type="match status" value="1"/>
</dbReference>
<dbReference type="InterPro" id="IPR021133">
    <property type="entry name" value="HEAT_type_2"/>
</dbReference>
<proteinExistence type="predicted"/>
<dbReference type="InterPro" id="IPR011989">
    <property type="entry name" value="ARM-like"/>
</dbReference>
<keyword evidence="1" id="KW-0677">Repeat</keyword>
<dbReference type="GO" id="GO:0005829">
    <property type="term" value="C:cytosol"/>
    <property type="evidence" value="ECO:0007669"/>
    <property type="project" value="TreeGrafter"/>
</dbReference>
<keyword evidence="5" id="KW-1185">Reference proteome</keyword>
<dbReference type="GO" id="GO:0006417">
    <property type="term" value="P:regulation of translation"/>
    <property type="evidence" value="ECO:0007669"/>
    <property type="project" value="TreeGrafter"/>
</dbReference>
<dbReference type="PROSITE" id="PS50077">
    <property type="entry name" value="HEAT_REPEAT"/>
    <property type="match status" value="1"/>
</dbReference>
<dbReference type="SUPFAM" id="SSF48371">
    <property type="entry name" value="ARM repeat"/>
    <property type="match status" value="1"/>
</dbReference>
<evidence type="ECO:0000313" key="5">
    <source>
        <dbReference type="Proteomes" id="UP001431209"/>
    </source>
</evidence>
<dbReference type="Proteomes" id="UP001431209">
    <property type="component" value="Unassembled WGS sequence"/>
</dbReference>
<evidence type="ECO:0000313" key="4">
    <source>
        <dbReference type="EMBL" id="KAL0489478.1"/>
    </source>
</evidence>
<feature type="repeat" description="HEAT" evidence="2">
    <location>
        <begin position="16"/>
        <end position="53"/>
    </location>
</feature>
<comment type="caution">
    <text evidence="4">The sequence shown here is derived from an EMBL/GenBank/DDBJ whole genome shotgun (WGS) entry which is preliminary data.</text>
</comment>
<organism evidence="4 5">
    <name type="scientific">Acrasis kona</name>
    <dbReference type="NCBI Taxonomy" id="1008807"/>
    <lineage>
        <taxon>Eukaryota</taxon>
        <taxon>Discoba</taxon>
        <taxon>Heterolobosea</taxon>
        <taxon>Tetramitia</taxon>
        <taxon>Eutetramitia</taxon>
        <taxon>Acrasidae</taxon>
        <taxon>Acrasis</taxon>
    </lineage>
</organism>
<evidence type="ECO:0000256" key="2">
    <source>
        <dbReference type="PROSITE-ProRule" id="PRU00103"/>
    </source>
</evidence>
<feature type="domain" description="Stalled ribosome sensor GCN1-like HEAT repeats region" evidence="3">
    <location>
        <begin position="90"/>
        <end position="308"/>
    </location>
</feature>
<dbReference type="Pfam" id="PF25801">
    <property type="entry name" value="HEAT_GCN1_C_2"/>
    <property type="match status" value="1"/>
</dbReference>
<gene>
    <name evidence="4" type="ORF">AKO1_010496</name>
</gene>
<evidence type="ECO:0000256" key="1">
    <source>
        <dbReference type="ARBA" id="ARBA00022737"/>
    </source>
</evidence>
<accession>A0AAW2ZJB7</accession>
<protein>
    <recommendedName>
        <fullName evidence="3">Stalled ribosome sensor GCN1-like HEAT repeats region domain-containing protein</fullName>
    </recommendedName>
</protein>
<dbReference type="InterPro" id="IPR057546">
    <property type="entry name" value="HEAT_GCN1"/>
</dbReference>
<dbReference type="GO" id="GO:0034198">
    <property type="term" value="P:cellular response to amino acid starvation"/>
    <property type="evidence" value="ECO:0007669"/>
    <property type="project" value="TreeGrafter"/>
</dbReference>
<dbReference type="InterPro" id="IPR016024">
    <property type="entry name" value="ARM-type_fold"/>
</dbReference>
<dbReference type="PANTHER" id="PTHR23346">
    <property type="entry name" value="TRANSLATIONAL ACTIVATOR GCN1-RELATED"/>
    <property type="match status" value="1"/>
</dbReference>
<reference evidence="4 5" key="1">
    <citation type="submission" date="2024-03" db="EMBL/GenBank/DDBJ databases">
        <title>The Acrasis kona genome and developmental transcriptomes reveal deep origins of eukaryotic multicellular pathways.</title>
        <authorList>
            <person name="Sheikh S."/>
            <person name="Fu C.-J."/>
            <person name="Brown M.W."/>
            <person name="Baldauf S.L."/>
        </authorList>
    </citation>
    <scope>NUCLEOTIDE SEQUENCE [LARGE SCALE GENOMIC DNA]</scope>
    <source>
        <strain evidence="4 5">ATCC MYA-3509</strain>
    </source>
</reference>